<accession>A0ABR4QLZ6</accession>
<comment type="caution">
    <text evidence="2">The sequence shown here is derived from an EMBL/GenBank/DDBJ whole genome shotgun (WGS) entry which is preliminary data.</text>
</comment>
<dbReference type="PANTHER" id="PTHR46989:SF3">
    <property type="entry name" value="USPA DOMAIN-CONTAINING PROTEIN"/>
    <property type="match status" value="1"/>
</dbReference>
<gene>
    <name evidence="2" type="ORF">TcWFU_007403</name>
</gene>
<organism evidence="2 3">
    <name type="scientific">Taenia crassiceps</name>
    <dbReference type="NCBI Taxonomy" id="6207"/>
    <lineage>
        <taxon>Eukaryota</taxon>
        <taxon>Metazoa</taxon>
        <taxon>Spiralia</taxon>
        <taxon>Lophotrochozoa</taxon>
        <taxon>Platyhelminthes</taxon>
        <taxon>Cestoda</taxon>
        <taxon>Eucestoda</taxon>
        <taxon>Cyclophyllidea</taxon>
        <taxon>Taeniidae</taxon>
        <taxon>Taenia</taxon>
    </lineage>
</organism>
<dbReference type="Pfam" id="PF00582">
    <property type="entry name" value="Usp"/>
    <property type="match status" value="1"/>
</dbReference>
<dbReference type="InterPro" id="IPR014729">
    <property type="entry name" value="Rossmann-like_a/b/a_fold"/>
</dbReference>
<dbReference type="InterPro" id="IPR006015">
    <property type="entry name" value="Universal_stress_UspA"/>
</dbReference>
<feature type="domain" description="UspA" evidence="1">
    <location>
        <begin position="83"/>
        <end position="229"/>
    </location>
</feature>
<evidence type="ECO:0000259" key="1">
    <source>
        <dbReference type="Pfam" id="PF00582"/>
    </source>
</evidence>
<protein>
    <recommendedName>
        <fullName evidence="1">UspA domain-containing protein</fullName>
    </recommendedName>
</protein>
<keyword evidence="3" id="KW-1185">Reference proteome</keyword>
<dbReference type="Gene3D" id="3.40.50.620">
    <property type="entry name" value="HUPs"/>
    <property type="match status" value="1"/>
</dbReference>
<dbReference type="InterPro" id="IPR006016">
    <property type="entry name" value="UspA"/>
</dbReference>
<proteinExistence type="predicted"/>
<dbReference type="CDD" id="cd23659">
    <property type="entry name" value="USP_At3g01520-like"/>
    <property type="match status" value="1"/>
</dbReference>
<reference evidence="2 3" key="1">
    <citation type="journal article" date="2022" name="Front. Cell. Infect. Microbiol.">
        <title>The Genomes of Two Strains of Taenia crassiceps the Animal Model for the Study of Human Cysticercosis.</title>
        <authorList>
            <person name="Bobes R.J."/>
            <person name="Estrada K."/>
            <person name="Rios-Valencia D.G."/>
            <person name="Calderon-Gallegos A."/>
            <person name="de la Torre P."/>
            <person name="Carrero J.C."/>
            <person name="Sanchez-Flores A."/>
            <person name="Laclette J.P."/>
        </authorList>
    </citation>
    <scope>NUCLEOTIDE SEQUENCE [LARGE SCALE GENOMIC DNA]</scope>
    <source>
        <strain evidence="2">WFUcys</strain>
    </source>
</reference>
<dbReference type="Proteomes" id="UP001651158">
    <property type="component" value="Unassembled WGS sequence"/>
</dbReference>
<dbReference type="SUPFAM" id="SSF52402">
    <property type="entry name" value="Adenine nucleotide alpha hydrolases-like"/>
    <property type="match status" value="1"/>
</dbReference>
<dbReference type="PRINTS" id="PR01438">
    <property type="entry name" value="UNVRSLSTRESS"/>
</dbReference>
<sequence>MGCLSVCFALPKGHASSLSTSPDIGVWERALLLRIYALQLHEDQSEVGSSHTYGQERTAWSYLANASMTTTKKYTGIPSPGGRQVIIAVDGSDHAKYAFHWYLRYARMPEDGVTFLHIFEAPSLSVFSLTNLGSVPVEEWGRRLRDKVEKARRLEEDYLAEGQAASLNCAFLSKPAEKIGEGIIRIAQEMDAHLVIMGTRGLGRVSRALLGSVSDFVIHQGVVPVTVVPSTN</sequence>
<evidence type="ECO:0000313" key="3">
    <source>
        <dbReference type="Proteomes" id="UP001651158"/>
    </source>
</evidence>
<dbReference type="PANTHER" id="PTHR46989">
    <property type="entry name" value="USP DOMAIN-CONTAINING PROTEIN"/>
    <property type="match status" value="1"/>
</dbReference>
<evidence type="ECO:0000313" key="2">
    <source>
        <dbReference type="EMBL" id="KAL5110654.1"/>
    </source>
</evidence>
<name>A0ABR4QLZ6_9CEST</name>
<dbReference type="EMBL" id="JAKROA010000002">
    <property type="protein sequence ID" value="KAL5110654.1"/>
    <property type="molecule type" value="Genomic_DNA"/>
</dbReference>